<accession>F6B3D5</accession>
<dbReference type="Pfam" id="PF09413">
    <property type="entry name" value="DUF2007"/>
    <property type="match status" value="1"/>
</dbReference>
<sequence>MASKLCLLTTVPNMVEAEILKSALESVNIPVFLKWESFNTVMFGHAATGPNSQVQVFVREDDFTEARAYLAVTE</sequence>
<evidence type="ECO:0000259" key="1">
    <source>
        <dbReference type="Pfam" id="PF09413"/>
    </source>
</evidence>
<dbReference type="Proteomes" id="UP000009226">
    <property type="component" value="Chromosome"/>
</dbReference>
<proteinExistence type="predicted"/>
<dbReference type="SUPFAM" id="SSF54913">
    <property type="entry name" value="GlnB-like"/>
    <property type="match status" value="1"/>
</dbReference>
<protein>
    <recommendedName>
        <fullName evidence="1">DUF2007 domain-containing protein</fullName>
    </recommendedName>
</protein>
<feature type="domain" description="DUF2007" evidence="1">
    <location>
        <begin position="8"/>
        <end position="71"/>
    </location>
</feature>
<dbReference type="HOGENOM" id="CLU_2681680_0_0_9"/>
<dbReference type="EMBL" id="CP002736">
    <property type="protein sequence ID" value="AEF95166.1"/>
    <property type="molecule type" value="Genomic_DNA"/>
</dbReference>
<evidence type="ECO:0000313" key="3">
    <source>
        <dbReference type="Proteomes" id="UP000009226"/>
    </source>
</evidence>
<name>F6B3D5_DESCC</name>
<dbReference type="InterPro" id="IPR018551">
    <property type="entry name" value="DUF2007"/>
</dbReference>
<organism evidence="2 3">
    <name type="scientific">Desulfotomaculum nigrificans (strain DSM 14880 / VKM B-2319 / CO-1-SRB)</name>
    <name type="common">Desulfotomaculum carboxydivorans</name>
    <dbReference type="NCBI Taxonomy" id="868595"/>
    <lineage>
        <taxon>Bacteria</taxon>
        <taxon>Bacillati</taxon>
        <taxon>Bacillota</taxon>
        <taxon>Clostridia</taxon>
        <taxon>Eubacteriales</taxon>
        <taxon>Desulfotomaculaceae</taxon>
        <taxon>Desulfotomaculum</taxon>
    </lineage>
</organism>
<dbReference type="RefSeq" id="WP_003540053.1">
    <property type="nucleotide sequence ID" value="NC_015565.1"/>
</dbReference>
<gene>
    <name evidence="2" type="ordered locus">Desca_2331</name>
</gene>
<evidence type="ECO:0000313" key="2">
    <source>
        <dbReference type="EMBL" id="AEF95166.1"/>
    </source>
</evidence>
<dbReference type="Gene3D" id="3.30.70.790">
    <property type="entry name" value="UreE, C-terminal domain"/>
    <property type="match status" value="1"/>
</dbReference>
<reference evidence="2" key="1">
    <citation type="submission" date="2011-05" db="EMBL/GenBank/DDBJ databases">
        <title>Complete sequence of Desulfotomaculum carboxydivorans CO-1-SRB.</title>
        <authorList>
            <consortium name="US DOE Joint Genome Institute"/>
            <person name="Lucas S."/>
            <person name="Han J."/>
            <person name="Lapidus A."/>
            <person name="Cheng J.-F."/>
            <person name="Goodwin L."/>
            <person name="Pitluck S."/>
            <person name="Peters L."/>
            <person name="Mikhailova N."/>
            <person name="Lu M."/>
            <person name="Han C."/>
            <person name="Tapia R."/>
            <person name="Land M."/>
            <person name="Hauser L."/>
            <person name="Kyrpides N."/>
            <person name="Ivanova N."/>
            <person name="Pagani I."/>
            <person name="Stams A."/>
            <person name="Plugge C."/>
            <person name="Muyzer G."/>
            <person name="Kuever J."/>
            <person name="Parshina S."/>
            <person name="Ivanova A."/>
            <person name="Nazina T."/>
            <person name="Woyke T."/>
        </authorList>
    </citation>
    <scope>NUCLEOTIDE SEQUENCE [LARGE SCALE GENOMIC DNA]</scope>
    <source>
        <strain evidence="2">CO-1-SRB</strain>
    </source>
</reference>
<dbReference type="AlphaFoldDB" id="F6B3D5"/>
<dbReference type="KEGG" id="dca:Desca_2331"/>
<dbReference type="STRING" id="868595.Desca_2331"/>
<dbReference type="InterPro" id="IPR011322">
    <property type="entry name" value="N-reg_PII-like_a/b"/>
</dbReference>
<keyword evidence="3" id="KW-1185">Reference proteome</keyword>